<protein>
    <submittedName>
        <fullName evidence="2">Uncharacterized protein</fullName>
    </submittedName>
</protein>
<proteinExistence type="predicted"/>
<keyword evidence="1" id="KW-1133">Transmembrane helix</keyword>
<sequence length="87" mass="9382">MSALDGLLLLAFLAPPTPIRPEPPRRVPGWFPAFIMGATVFLMVAPMIAIWGFHRPEKPFRDACAAAGGRIVPASLAGDGPPRCKRF</sequence>
<evidence type="ECO:0000313" key="3">
    <source>
        <dbReference type="Proteomes" id="UP000198804"/>
    </source>
</evidence>
<dbReference type="OrthoDB" id="8004084at2"/>
<feature type="transmembrane region" description="Helical" evidence="1">
    <location>
        <begin position="31"/>
        <end position="53"/>
    </location>
</feature>
<evidence type="ECO:0000256" key="1">
    <source>
        <dbReference type="SAM" id="Phobius"/>
    </source>
</evidence>
<organism evidence="2 3">
    <name type="scientific">Methylorubrum salsuginis</name>
    <dbReference type="NCBI Taxonomy" id="414703"/>
    <lineage>
        <taxon>Bacteria</taxon>
        <taxon>Pseudomonadati</taxon>
        <taxon>Pseudomonadota</taxon>
        <taxon>Alphaproteobacteria</taxon>
        <taxon>Hyphomicrobiales</taxon>
        <taxon>Methylobacteriaceae</taxon>
        <taxon>Methylorubrum</taxon>
    </lineage>
</organism>
<name>A0A1I4GA08_9HYPH</name>
<dbReference type="EMBL" id="FOSV01000011">
    <property type="protein sequence ID" value="SFL26709.1"/>
    <property type="molecule type" value="Genomic_DNA"/>
</dbReference>
<keyword evidence="1" id="KW-0812">Transmembrane</keyword>
<gene>
    <name evidence="2" type="ORF">SAMN04488125_111160</name>
</gene>
<dbReference type="AlphaFoldDB" id="A0A1I4GA08"/>
<accession>A0A1I4GA08</accession>
<reference evidence="3" key="1">
    <citation type="submission" date="2016-10" db="EMBL/GenBank/DDBJ databases">
        <authorList>
            <person name="Varghese N."/>
            <person name="Submissions S."/>
        </authorList>
    </citation>
    <scope>NUCLEOTIDE SEQUENCE [LARGE SCALE GENOMIC DNA]</scope>
    <source>
        <strain evidence="3">CGMCC 1.6474</strain>
    </source>
</reference>
<evidence type="ECO:0000313" key="2">
    <source>
        <dbReference type="EMBL" id="SFL26709.1"/>
    </source>
</evidence>
<dbReference type="RefSeq" id="WP_091947599.1">
    <property type="nucleotide sequence ID" value="NZ_FOSV01000011.1"/>
</dbReference>
<dbReference type="Proteomes" id="UP000198804">
    <property type="component" value="Unassembled WGS sequence"/>
</dbReference>
<keyword evidence="3" id="KW-1185">Reference proteome</keyword>
<keyword evidence="1" id="KW-0472">Membrane</keyword>